<evidence type="ECO:0000313" key="2">
    <source>
        <dbReference type="EMBL" id="GEY41178.1"/>
    </source>
</evidence>
<dbReference type="EMBL" id="BKCJ010176327">
    <property type="protein sequence ID" value="GEY41178.1"/>
    <property type="molecule type" value="Genomic_DNA"/>
</dbReference>
<feature type="region of interest" description="Disordered" evidence="1">
    <location>
        <begin position="1"/>
        <end position="62"/>
    </location>
</feature>
<feature type="compositionally biased region" description="Polar residues" evidence="1">
    <location>
        <begin position="50"/>
        <end position="62"/>
    </location>
</feature>
<feature type="compositionally biased region" description="Basic and acidic residues" evidence="1">
    <location>
        <begin position="1"/>
        <end position="17"/>
    </location>
</feature>
<feature type="compositionally biased region" description="Polar residues" evidence="1">
    <location>
        <begin position="26"/>
        <end position="43"/>
    </location>
</feature>
<protein>
    <recommendedName>
        <fullName evidence="3">Zinc knuckle CX2CX4HX4C</fullName>
    </recommendedName>
</protein>
<sequence>MERRFLSPKEKGGEDTCPKNNVIGATCSSNNDSGNATYTQSDQNKGDATASVNVSTTDNETTADQDVAMTKNPIQLGTYHVGNTPVYVVPPLYATKLRLTSLTMANLRKLKANVPNDVDYDVWLPLDSVHEERSSYARILIEIEVCNDFSDNLVMDVPKFEGTKYTKETIRVEYEWKPPRCSTCLIFGHSLDDFQKAPKRVVNKMDKGKGGSSRADDEGFVEMLEGNSAIVDYDGRPLKKVDYSGDQNSEDETKSVDNEMINIWLQNRHGLDVVLRAC</sequence>
<comment type="caution">
    <text evidence="2">The sequence shown here is derived from an EMBL/GenBank/DDBJ whole genome shotgun (WGS) entry which is preliminary data.</text>
</comment>
<reference evidence="2" key="1">
    <citation type="journal article" date="2019" name="Sci. Rep.">
        <title>Draft genome of Tanacetum cinerariifolium, the natural source of mosquito coil.</title>
        <authorList>
            <person name="Yamashiro T."/>
            <person name="Shiraishi A."/>
            <person name="Satake H."/>
            <person name="Nakayama K."/>
        </authorList>
    </citation>
    <scope>NUCLEOTIDE SEQUENCE</scope>
</reference>
<accession>A0A699HQK4</accession>
<proteinExistence type="predicted"/>
<organism evidence="2">
    <name type="scientific">Tanacetum cinerariifolium</name>
    <name type="common">Dalmatian daisy</name>
    <name type="synonym">Chrysanthemum cinerariifolium</name>
    <dbReference type="NCBI Taxonomy" id="118510"/>
    <lineage>
        <taxon>Eukaryota</taxon>
        <taxon>Viridiplantae</taxon>
        <taxon>Streptophyta</taxon>
        <taxon>Embryophyta</taxon>
        <taxon>Tracheophyta</taxon>
        <taxon>Spermatophyta</taxon>
        <taxon>Magnoliopsida</taxon>
        <taxon>eudicotyledons</taxon>
        <taxon>Gunneridae</taxon>
        <taxon>Pentapetalae</taxon>
        <taxon>asterids</taxon>
        <taxon>campanulids</taxon>
        <taxon>Asterales</taxon>
        <taxon>Asteraceae</taxon>
        <taxon>Asteroideae</taxon>
        <taxon>Anthemideae</taxon>
        <taxon>Anthemidinae</taxon>
        <taxon>Tanacetum</taxon>
    </lineage>
</organism>
<evidence type="ECO:0008006" key="3">
    <source>
        <dbReference type="Google" id="ProtNLM"/>
    </source>
</evidence>
<dbReference type="AlphaFoldDB" id="A0A699HQK4"/>
<name>A0A699HQK4_TANCI</name>
<evidence type="ECO:0000256" key="1">
    <source>
        <dbReference type="SAM" id="MobiDB-lite"/>
    </source>
</evidence>
<gene>
    <name evidence="2" type="ORF">Tci_413152</name>
</gene>